<protein>
    <submittedName>
        <fullName evidence="2">Uncharacterized protein</fullName>
    </submittedName>
</protein>
<accession>N9P407</accession>
<dbReference type="EMBL" id="APRS01000012">
    <property type="protein sequence ID" value="ENX08860.1"/>
    <property type="molecule type" value="Genomic_DNA"/>
</dbReference>
<sequence length="100" mass="11781">MNFKDVAHKTVAELFDMLKAKVAAIQEMDEVIKLQDADLRKYEKQIEGLKEQLNNMEACYIEKKKQVEDQQKRIDEALTWLTRTDIRPINCAREILRGRS</sequence>
<reference evidence="2 3" key="1">
    <citation type="submission" date="2013-02" db="EMBL/GenBank/DDBJ databases">
        <title>The Genome Sequence of Acinetobacter sp. NIPH 2171.</title>
        <authorList>
            <consortium name="The Broad Institute Genome Sequencing Platform"/>
            <consortium name="The Broad Institute Genome Sequencing Center for Infectious Disease"/>
            <person name="Cerqueira G."/>
            <person name="Feldgarden M."/>
            <person name="Courvalin P."/>
            <person name="Perichon B."/>
            <person name="Grillot-Courvalin C."/>
            <person name="Clermont D."/>
            <person name="Rocha E."/>
            <person name="Yoon E.-J."/>
            <person name="Nemec A."/>
            <person name="Walker B."/>
            <person name="Young S.K."/>
            <person name="Zeng Q."/>
            <person name="Gargeya S."/>
            <person name="Fitzgerald M."/>
            <person name="Haas B."/>
            <person name="Abouelleil A."/>
            <person name="Alvarado L."/>
            <person name="Arachchi H.M."/>
            <person name="Berlin A.M."/>
            <person name="Chapman S.B."/>
            <person name="Dewar J."/>
            <person name="Goldberg J."/>
            <person name="Griggs A."/>
            <person name="Gujja S."/>
            <person name="Hansen M."/>
            <person name="Howarth C."/>
            <person name="Imamovic A."/>
            <person name="Larimer J."/>
            <person name="McCowan C."/>
            <person name="Murphy C."/>
            <person name="Neiman D."/>
            <person name="Pearson M."/>
            <person name="Priest M."/>
            <person name="Roberts A."/>
            <person name="Saif S."/>
            <person name="Shea T."/>
            <person name="Sisk P."/>
            <person name="Sykes S."/>
            <person name="Wortman J."/>
            <person name="Nusbaum C."/>
            <person name="Birren B."/>
        </authorList>
    </citation>
    <scope>NUCLEOTIDE SEQUENCE [LARGE SCALE GENOMIC DNA]</scope>
    <source>
        <strain evidence="2 3">NIPH 2171</strain>
    </source>
</reference>
<dbReference type="RefSeq" id="WP_005235497.1">
    <property type="nucleotide sequence ID" value="NZ_CP083658.1"/>
</dbReference>
<organism evidence="2 3">
    <name type="scientific">Acinetobacter variabilis</name>
    <dbReference type="NCBI Taxonomy" id="70346"/>
    <lineage>
        <taxon>Bacteria</taxon>
        <taxon>Pseudomonadati</taxon>
        <taxon>Pseudomonadota</taxon>
        <taxon>Gammaproteobacteria</taxon>
        <taxon>Moraxellales</taxon>
        <taxon>Moraxellaceae</taxon>
        <taxon>Acinetobacter</taxon>
    </lineage>
</organism>
<dbReference type="Proteomes" id="UP000013101">
    <property type="component" value="Unassembled WGS sequence"/>
</dbReference>
<evidence type="ECO:0000313" key="2">
    <source>
        <dbReference type="EMBL" id="ENX08860.1"/>
    </source>
</evidence>
<dbReference type="AlphaFoldDB" id="N9P407"/>
<feature type="coiled-coil region" evidence="1">
    <location>
        <begin position="25"/>
        <end position="70"/>
    </location>
</feature>
<evidence type="ECO:0000256" key="1">
    <source>
        <dbReference type="SAM" id="Coils"/>
    </source>
</evidence>
<name>N9P407_9GAMM</name>
<evidence type="ECO:0000313" key="3">
    <source>
        <dbReference type="Proteomes" id="UP000013101"/>
    </source>
</evidence>
<dbReference type="PATRIC" id="fig|1217693.3.peg.1940"/>
<comment type="caution">
    <text evidence="2">The sequence shown here is derived from an EMBL/GenBank/DDBJ whole genome shotgun (WGS) entry which is preliminary data.</text>
</comment>
<dbReference type="STRING" id="70346.F897_02011"/>
<dbReference type="HOGENOM" id="CLU_2299596_0_0_6"/>
<gene>
    <name evidence="2" type="ORF">F897_02011</name>
</gene>
<proteinExistence type="predicted"/>
<keyword evidence="1" id="KW-0175">Coiled coil</keyword>